<dbReference type="GO" id="GO:0019028">
    <property type="term" value="C:viral capsid"/>
    <property type="evidence" value="ECO:0007669"/>
    <property type="project" value="InterPro"/>
</dbReference>
<organism evidence="1 2">
    <name type="scientific">Lambdina fiscellaria nucleopolyhedrovirus</name>
    <dbReference type="NCBI Taxonomy" id="1642929"/>
    <lineage>
        <taxon>Viruses</taxon>
        <taxon>Viruses incertae sedis</taxon>
        <taxon>Naldaviricetes</taxon>
        <taxon>Lefavirales</taxon>
        <taxon>Baculoviridae</taxon>
        <taxon>Alphabaculovirus</taxon>
        <taxon>Alphabaculovirus lafiscellariae</taxon>
    </lineage>
</organism>
<dbReference type="OrthoDB" id="18599at10239"/>
<dbReference type="Proteomes" id="UP000201190">
    <property type="component" value="Segment"/>
</dbReference>
<dbReference type="EMBL" id="KP752043">
    <property type="protein sequence ID" value="AKC91649.1"/>
    <property type="molecule type" value="Genomic_DNA"/>
</dbReference>
<dbReference type="KEGG" id="vg:24170852"/>
<evidence type="ECO:0000313" key="1">
    <source>
        <dbReference type="EMBL" id="AKC91649.1"/>
    </source>
</evidence>
<dbReference type="Pfam" id="PF05073">
    <property type="entry name" value="Baculo_p24"/>
    <property type="match status" value="1"/>
</dbReference>
<dbReference type="InterPro" id="IPR007765">
    <property type="entry name" value="Baculo_p24"/>
</dbReference>
<accession>A0A0E3URP6</accession>
<keyword evidence="2" id="KW-1185">Reference proteome</keyword>
<proteinExistence type="predicted"/>
<name>A0A0E3URP6_9ABAC</name>
<sequence length="275" mass="29992">MYKNSVLSSSSSMNVNHSANVLSAPLADHSSTGGASNNVTNVAVSGGDDNRLSTRFQYDDEVIEVVVIENGDDDRDGYVEIDAAAKLLTAVATVRGFNKAVLWTNMLPSHKLVRNNRNYVHAFAICRYLSAYNLSNSNHPPQYYILKRLVADLIVGAQSQIVDPIDDIKTRLCSLQECVENNVLINGSAASSKNGNAVYQPTTVPITGGAVAHTKTESALNSKRLSVWMESMREFIRAENAALLSNINIAIDSIKNIPNNFAKFNNDIMVDSMNH</sequence>
<reference evidence="1 2" key="1">
    <citation type="journal article" date="2015" name="Genome Announc.">
        <title>Genome Sequence of an Alphabaculovirus Isolated from the Oak Looper, Lambdina fiscellaria, Contains a Putative 2-Kilobase-Pair Transposable Element Encoding a Transposase and a FLYWCH Domain-Containing Protein.</title>
        <authorList>
            <person name="Rohrmann G.F."/>
            <person name="Erlandson M.A."/>
            <person name="Theilmann D.A."/>
        </authorList>
    </citation>
    <scope>NUCLEOTIDE SEQUENCE [LARGE SCALE GENOMIC DNA]</scope>
    <source>
        <strain evidence="1">GR15</strain>
    </source>
</reference>
<dbReference type="RefSeq" id="YP_009133231.1">
    <property type="nucleotide sequence ID" value="NC_026922.1"/>
</dbReference>
<dbReference type="GeneID" id="24170852"/>
<protein>
    <submittedName>
        <fullName evidence="1">p24</fullName>
    </submittedName>
</protein>
<evidence type="ECO:0000313" key="2">
    <source>
        <dbReference type="Proteomes" id="UP000201190"/>
    </source>
</evidence>